<reference evidence="9" key="1">
    <citation type="journal article" date="2015" name="MBio">
        <title>Genome-Resolved Metagenomic Analysis Reveals Roles for Candidate Phyla and Other Microbial Community Members in Biogeochemical Transformations in Oil Reservoirs.</title>
        <authorList>
            <person name="Hu P."/>
            <person name="Tom L."/>
            <person name="Singh A."/>
            <person name="Thomas B.C."/>
            <person name="Baker B.J."/>
            <person name="Piceno Y.M."/>
            <person name="Andersen G.L."/>
            <person name="Banfield J.F."/>
        </authorList>
    </citation>
    <scope>NUCLEOTIDE SEQUENCE [LARGE SCALE GENOMIC DNA]</scope>
</reference>
<evidence type="ECO:0000313" key="8">
    <source>
        <dbReference type="EMBL" id="KUK36636.1"/>
    </source>
</evidence>
<feature type="transmembrane region" description="Helical" evidence="6">
    <location>
        <begin position="173"/>
        <end position="198"/>
    </location>
</feature>
<dbReference type="InterPro" id="IPR004633">
    <property type="entry name" value="NaPi_cotrn-rel/YqeW-like"/>
</dbReference>
<dbReference type="NCBIfam" id="NF037997">
    <property type="entry name" value="Na_Pi_symport"/>
    <property type="match status" value="1"/>
</dbReference>
<evidence type="ECO:0000313" key="9">
    <source>
        <dbReference type="Proteomes" id="UP000053326"/>
    </source>
</evidence>
<dbReference type="Pfam" id="PF01895">
    <property type="entry name" value="PhoU"/>
    <property type="match status" value="2"/>
</dbReference>
<evidence type="ECO:0000256" key="4">
    <source>
        <dbReference type="ARBA" id="ARBA00022989"/>
    </source>
</evidence>
<feature type="domain" description="PhoU" evidence="7">
    <location>
        <begin position="340"/>
        <end position="426"/>
    </location>
</feature>
<evidence type="ECO:0000256" key="3">
    <source>
        <dbReference type="ARBA" id="ARBA00022692"/>
    </source>
</evidence>
<dbReference type="SUPFAM" id="SSF109755">
    <property type="entry name" value="PhoU-like"/>
    <property type="match status" value="1"/>
</dbReference>
<feature type="transmembrane region" description="Helical" evidence="6">
    <location>
        <begin position="6"/>
        <end position="23"/>
    </location>
</feature>
<keyword evidence="4 6" id="KW-1133">Transmembrane helix</keyword>
<feature type="transmembrane region" description="Helical" evidence="6">
    <location>
        <begin position="291"/>
        <end position="311"/>
    </location>
</feature>
<feature type="transmembrane region" description="Helical" evidence="6">
    <location>
        <begin position="204"/>
        <end position="227"/>
    </location>
</feature>
<keyword evidence="2" id="KW-1003">Cell membrane</keyword>
<sequence>MLTVIFGVLGGLALFLLGMKIMGEGLQRVAGDKIRRVLERVTRFPVVAVALGAVTTATIQSSSATTVLVVGFVNAGLMTLKQAIGIIMGANIGTTITAQVIAFKLTDYMFPIIAVGFGIYFFSKRRLYHYIGQFIMGLGILFLGLAVMSEMVAPLKNSPGFLEFIANFSRYPLLGVLVGILTTCIVQSSSATIAMLIALASEGIIPFSAAIPVLFGDNIGTCITAVLSSIGTNLNAKRAALSHVMFNVMGTIIFLTFLPWFKEFVYLISPDQPARLIANAHTSFNTLNTLLFLPFVGAFARFIEFILPGAVRIEEKGPIYLDERMMDSPAVALSLATKEIIRMAKIAGRSLEAAMNGFYEKNEKLLESAFKDEEVVDELERAITFYLAKLSQKGMTAALSGRHTGLLHVVNDFERVGDHAENIAELARARIEENLPYSDFALKELKDMYQLVCSSYNNALEALQNEDKKKARLVIESEPLIDRMEEILRKNHLHRLNKGICYPISGVIFLDIINNLERVGDHANNIAQVVLEYF</sequence>
<evidence type="ECO:0000256" key="2">
    <source>
        <dbReference type="ARBA" id="ARBA00022475"/>
    </source>
</evidence>
<gene>
    <name evidence="8" type="ORF">XD66_0658</name>
</gene>
<feature type="transmembrane region" description="Helical" evidence="6">
    <location>
        <begin position="128"/>
        <end position="152"/>
    </location>
</feature>
<evidence type="ECO:0000256" key="5">
    <source>
        <dbReference type="ARBA" id="ARBA00023136"/>
    </source>
</evidence>
<feature type="domain" description="PhoU" evidence="7">
    <location>
        <begin position="445"/>
        <end position="530"/>
    </location>
</feature>
<dbReference type="GO" id="GO:0005886">
    <property type="term" value="C:plasma membrane"/>
    <property type="evidence" value="ECO:0007669"/>
    <property type="project" value="UniProtKB-SubCell"/>
</dbReference>
<dbReference type="InterPro" id="IPR026022">
    <property type="entry name" value="PhoU_dom"/>
</dbReference>
<evidence type="ECO:0000259" key="7">
    <source>
        <dbReference type="Pfam" id="PF01895"/>
    </source>
</evidence>
<proteinExistence type="predicted"/>
<organism evidence="8 9">
    <name type="scientific">Thermacetogenium phaeum</name>
    <dbReference type="NCBI Taxonomy" id="85874"/>
    <lineage>
        <taxon>Bacteria</taxon>
        <taxon>Bacillati</taxon>
        <taxon>Bacillota</taxon>
        <taxon>Clostridia</taxon>
        <taxon>Thermoanaerobacterales</taxon>
        <taxon>Thermoanaerobacteraceae</taxon>
        <taxon>Thermacetogenium</taxon>
    </lineage>
</organism>
<evidence type="ECO:0000256" key="1">
    <source>
        <dbReference type="ARBA" id="ARBA00004651"/>
    </source>
</evidence>
<keyword evidence="3 6" id="KW-0812">Transmembrane</keyword>
<dbReference type="EMBL" id="LGFO01000064">
    <property type="protein sequence ID" value="KUK36636.1"/>
    <property type="molecule type" value="Genomic_DNA"/>
</dbReference>
<dbReference type="InterPro" id="IPR038078">
    <property type="entry name" value="PhoU-like_sf"/>
</dbReference>
<keyword evidence="5 6" id="KW-0472">Membrane</keyword>
<dbReference type="AlphaFoldDB" id="A0A117LB99"/>
<dbReference type="PANTHER" id="PTHR10010">
    <property type="entry name" value="SOLUTE CARRIER FAMILY 34 SODIUM PHOSPHATE , MEMBER 2-RELATED"/>
    <property type="match status" value="1"/>
</dbReference>
<protein>
    <submittedName>
        <fullName evidence="8">II-like Na/Pi co-transporter</fullName>
    </submittedName>
</protein>
<dbReference type="InterPro" id="IPR003841">
    <property type="entry name" value="Na/Pi_transpt"/>
</dbReference>
<feature type="transmembrane region" description="Helical" evidence="6">
    <location>
        <begin position="239"/>
        <end position="261"/>
    </location>
</feature>
<dbReference type="GO" id="GO:0005436">
    <property type="term" value="F:sodium:phosphate symporter activity"/>
    <property type="evidence" value="ECO:0007669"/>
    <property type="project" value="InterPro"/>
</dbReference>
<dbReference type="GO" id="GO:0044341">
    <property type="term" value="P:sodium-dependent phosphate transport"/>
    <property type="evidence" value="ECO:0007669"/>
    <property type="project" value="InterPro"/>
</dbReference>
<dbReference type="PATRIC" id="fig|85874.4.peg.1822"/>
<name>A0A117LB99_9THEO</name>
<accession>A0A117LB99</accession>
<dbReference type="Proteomes" id="UP000053326">
    <property type="component" value="Unassembled WGS sequence"/>
</dbReference>
<dbReference type="NCBIfam" id="TIGR00704">
    <property type="entry name" value="NaPi_cotrn_rel"/>
    <property type="match status" value="1"/>
</dbReference>
<dbReference type="Pfam" id="PF02690">
    <property type="entry name" value="Na_Pi_cotrans"/>
    <property type="match status" value="2"/>
</dbReference>
<evidence type="ECO:0000256" key="6">
    <source>
        <dbReference type="SAM" id="Phobius"/>
    </source>
</evidence>
<feature type="transmembrane region" description="Helical" evidence="6">
    <location>
        <begin position="44"/>
        <end position="61"/>
    </location>
</feature>
<comment type="subcellular location">
    <subcellularLocation>
        <location evidence="1">Cell membrane</location>
        <topology evidence="1">Multi-pass membrane protein</topology>
    </subcellularLocation>
</comment>
<comment type="caution">
    <text evidence="8">The sequence shown here is derived from an EMBL/GenBank/DDBJ whole genome shotgun (WGS) entry which is preliminary data.</text>
</comment>
<dbReference type="Gene3D" id="1.20.58.220">
    <property type="entry name" value="Phosphate transport system protein phou homolog 2, domain 2"/>
    <property type="match status" value="1"/>
</dbReference>
<dbReference type="PANTHER" id="PTHR10010:SF46">
    <property type="entry name" value="SODIUM-DEPENDENT PHOSPHATE TRANSPORT PROTEIN 2B"/>
    <property type="match status" value="1"/>
</dbReference>